<evidence type="ECO:0000313" key="8">
    <source>
        <dbReference type="Proteomes" id="UP000824366"/>
    </source>
</evidence>
<dbReference type="SUPFAM" id="SSF48557">
    <property type="entry name" value="L-aspartase-like"/>
    <property type="match status" value="1"/>
</dbReference>
<comment type="pathway">
    <text evidence="3">Carbohydrate metabolism; tricarboxylic acid cycle; (S)-malate from fumarate: step 1/1.</text>
</comment>
<feature type="binding site" evidence="3">
    <location>
        <begin position="338"/>
        <end position="340"/>
    </location>
    <ligand>
        <name>substrate</name>
    </ligand>
</feature>
<feature type="site" description="Important for catalytic activity" evidence="3">
    <location>
        <position position="345"/>
    </location>
</feature>
<reference evidence="7 8" key="1">
    <citation type="journal article" date="2021" name="Microbiol. Spectr.">
        <title>A Single Bacterium Capable of Oxidation and Reduction of Iron at Circumneutral pH.</title>
        <authorList>
            <person name="Kato S."/>
            <person name="Ohkuma M."/>
        </authorList>
    </citation>
    <scope>NUCLEOTIDE SEQUENCE [LARGE SCALE GENOMIC DNA]</scope>
    <source>
        <strain evidence="7 8">MIZ03</strain>
    </source>
</reference>
<dbReference type="Gene3D" id="1.10.275.10">
    <property type="entry name" value="Fumarase/aspartase (N-terminal domain)"/>
    <property type="match status" value="1"/>
</dbReference>
<dbReference type="Proteomes" id="UP000824366">
    <property type="component" value="Chromosome"/>
</dbReference>
<keyword evidence="3" id="KW-0816">Tricarboxylic acid cycle</keyword>
<dbReference type="EC" id="4.2.1.2" evidence="3"/>
<dbReference type="Gene3D" id="1.10.40.30">
    <property type="entry name" value="Fumarase/aspartase (C-terminal domain)"/>
    <property type="match status" value="1"/>
</dbReference>
<proteinExistence type="inferred from homology"/>
<feature type="active site" description="Proton donor/acceptor" evidence="3">
    <location>
        <position position="202"/>
    </location>
</feature>
<dbReference type="HAMAP" id="MF_00743">
    <property type="entry name" value="FumaraseC"/>
    <property type="match status" value="1"/>
</dbReference>
<comment type="subunit">
    <text evidence="3">Homotetramer.</text>
</comment>
<dbReference type="InterPro" id="IPR005677">
    <property type="entry name" value="Fum_hydII"/>
</dbReference>
<dbReference type="PANTHER" id="PTHR11444:SF1">
    <property type="entry name" value="FUMARATE HYDRATASE, MITOCHONDRIAL"/>
    <property type="match status" value="1"/>
</dbReference>
<feature type="binding site" evidence="3">
    <location>
        <position position="201"/>
    </location>
    <ligand>
        <name>substrate</name>
    </ligand>
</feature>
<dbReference type="PRINTS" id="PR00145">
    <property type="entry name" value="ARGSUCLYASE"/>
</dbReference>
<dbReference type="InterPro" id="IPR018951">
    <property type="entry name" value="Fumarase_C_C"/>
</dbReference>
<dbReference type="Pfam" id="PF00206">
    <property type="entry name" value="Lyase_1"/>
    <property type="match status" value="1"/>
</dbReference>
<comment type="catalytic activity">
    <reaction evidence="3">
        <text>(S)-malate = fumarate + H2O</text>
        <dbReference type="Rhea" id="RHEA:12460"/>
        <dbReference type="ChEBI" id="CHEBI:15377"/>
        <dbReference type="ChEBI" id="CHEBI:15589"/>
        <dbReference type="ChEBI" id="CHEBI:29806"/>
        <dbReference type="EC" id="4.2.1.2"/>
    </reaction>
</comment>
<keyword evidence="2 3" id="KW-0456">Lyase</keyword>
<organism evidence="7 8">
    <name type="scientific">Rhodoferax lithotrophicus</name>
    <dbReference type="NCBI Taxonomy" id="2798804"/>
    <lineage>
        <taxon>Bacteria</taxon>
        <taxon>Pseudomonadati</taxon>
        <taxon>Pseudomonadota</taxon>
        <taxon>Betaproteobacteria</taxon>
        <taxon>Burkholderiales</taxon>
        <taxon>Comamonadaceae</taxon>
        <taxon>Rhodoferax</taxon>
    </lineage>
</organism>
<feature type="active site" evidence="3">
    <location>
        <position position="332"/>
    </location>
</feature>
<dbReference type="PANTHER" id="PTHR11444">
    <property type="entry name" value="ASPARTATEAMMONIA/ARGININOSUCCINATE/ADENYLOSUCCINATE LYASE"/>
    <property type="match status" value="1"/>
</dbReference>
<accession>A0ABN6D8T8</accession>
<evidence type="ECO:0000259" key="6">
    <source>
        <dbReference type="Pfam" id="PF10415"/>
    </source>
</evidence>
<comment type="subcellular location">
    <subcellularLocation>
        <location evidence="3">Cytoplasm</location>
    </subcellularLocation>
</comment>
<comment type="function">
    <text evidence="3">Involved in the TCA cycle. Catalyzes the stereospecific interconversion of fumarate to L-malate.</text>
</comment>
<feature type="region of interest" description="Disordered" evidence="4">
    <location>
        <begin position="1"/>
        <end position="22"/>
    </location>
</feature>
<evidence type="ECO:0000256" key="3">
    <source>
        <dbReference type="HAMAP-Rule" id="MF_00743"/>
    </source>
</evidence>
<dbReference type="PROSITE" id="PS00163">
    <property type="entry name" value="FUMARATE_LYASES"/>
    <property type="match status" value="1"/>
</dbReference>
<dbReference type="Pfam" id="PF10415">
    <property type="entry name" value="FumaraseC_C"/>
    <property type="match status" value="1"/>
</dbReference>
<feature type="domain" description="Fumarase C C-terminal" evidence="6">
    <location>
        <begin position="422"/>
        <end position="474"/>
    </location>
</feature>
<evidence type="ECO:0000259" key="5">
    <source>
        <dbReference type="Pfam" id="PF00206"/>
    </source>
</evidence>
<evidence type="ECO:0000313" key="7">
    <source>
        <dbReference type="EMBL" id="BCO28048.1"/>
    </source>
</evidence>
<dbReference type="CDD" id="cd01362">
    <property type="entry name" value="Fumarase_classII"/>
    <property type="match status" value="1"/>
</dbReference>
<name>A0ABN6D8T8_9BURK</name>
<feature type="binding site" evidence="3">
    <location>
        <begin position="153"/>
        <end position="155"/>
    </location>
    <ligand>
        <name>substrate</name>
    </ligand>
</feature>
<keyword evidence="3" id="KW-0963">Cytoplasm</keyword>
<dbReference type="InterPro" id="IPR008948">
    <property type="entry name" value="L-Aspartase-like"/>
</dbReference>
<protein>
    <recommendedName>
        <fullName evidence="3">Fumarate hydratase class II</fullName>
        <shortName evidence="3">Fumarase C</shortName>
        <ecNumber evidence="3">4.2.1.2</ecNumber>
    </recommendedName>
    <alternativeName>
        <fullName evidence="3">Aerobic fumarase</fullName>
    </alternativeName>
    <alternativeName>
        <fullName evidence="3">Iron-independent fumarase</fullName>
    </alternativeName>
</protein>
<feature type="domain" description="Fumarate lyase N-terminal" evidence="5">
    <location>
        <begin position="26"/>
        <end position="356"/>
    </location>
</feature>
<dbReference type="InterPro" id="IPR024083">
    <property type="entry name" value="Fumarase/histidase_N"/>
</dbReference>
<dbReference type="InterPro" id="IPR020557">
    <property type="entry name" value="Fumarate_lyase_CS"/>
</dbReference>
<feature type="binding site" evidence="3">
    <location>
        <position position="333"/>
    </location>
    <ligand>
        <name>substrate</name>
    </ligand>
</feature>
<comment type="similarity">
    <text evidence="1 3">Belongs to the class-II fumarase/aspartase family. Fumarase subfamily.</text>
</comment>
<gene>
    <name evidence="3" type="primary">fumC</name>
    <name evidence="7" type="ORF">MIZ03_2941</name>
</gene>
<feature type="binding site" description="in site B" evidence="3">
    <location>
        <begin position="143"/>
        <end position="146"/>
    </location>
    <ligand>
        <name>substrate</name>
    </ligand>
</feature>
<dbReference type="InterPro" id="IPR022761">
    <property type="entry name" value="Fumarate_lyase_N"/>
</dbReference>
<feature type="binding site" evidence="3">
    <location>
        <begin position="112"/>
        <end position="114"/>
    </location>
    <ligand>
        <name>substrate</name>
    </ligand>
</feature>
<dbReference type="Gene3D" id="1.20.200.10">
    <property type="entry name" value="Fumarase/aspartase (Central domain)"/>
    <property type="match status" value="1"/>
</dbReference>
<keyword evidence="8" id="KW-1185">Reference proteome</keyword>
<dbReference type="NCBIfam" id="TIGR00979">
    <property type="entry name" value="fumC_II"/>
    <property type="match status" value="1"/>
</dbReference>
<dbReference type="PRINTS" id="PR00149">
    <property type="entry name" value="FUMRATELYASE"/>
</dbReference>
<comment type="miscellaneous">
    <text evidence="3">There are 2 substrate-binding sites: the catalytic A site, and the non-catalytic B site that may play a role in the transfer of substrate or product between the active site and the solvent. Alternatively, the B site may bind allosteric effectors.</text>
</comment>
<evidence type="ECO:0000256" key="1">
    <source>
        <dbReference type="ARBA" id="ARBA00009084"/>
    </source>
</evidence>
<dbReference type="RefSeq" id="WP_223904043.1">
    <property type="nucleotide sequence ID" value="NZ_AP024238.1"/>
</dbReference>
<evidence type="ECO:0000256" key="2">
    <source>
        <dbReference type="ARBA" id="ARBA00023239"/>
    </source>
</evidence>
<dbReference type="InterPro" id="IPR000362">
    <property type="entry name" value="Fumarate_lyase_fam"/>
</dbReference>
<sequence length="481" mass="50471">MQTIKPLQASGAIHTDSPRTVSDSFGSVSVPADVLWGAQTARSLQFFAIGEQRMPMDIIHALALIKWAAAGVNRDLQLQKPALAQAIAAAADRVVAGELDAEFPLSVWQTGSGTQSNMNVNEVIASLASQALAQGTDAAQTVHPNDDVNLGQSSNDVFPTAMHLAVSLKAKLALLPALEELLSALDAKALAFESVIKIGRTHLQDATPVTLGQEFGGYAAQLRLCQRSLLLALEAVHTLAIGGTAVGTGLNTHPEFGQRVAAALALRLELPLSQADNLFAAMAGHEALVAFHGALKMLAIALTKIANDIRLMGSGPRAGLGELMLPQNEPGSSIMPGKVNPTQVEALTMVCAQVMGHDVAIGFAASQGQFELNVYKPLIALNTLDSLRLLADAMRSFSRHCVTGLRVNQARVDALLQSSLMLVTALTPHIGYDRAAQMAKHAQAHGCTLREAALACGVVTAAQFDAWVNPAQMLGPSAPTL</sequence>
<evidence type="ECO:0000256" key="4">
    <source>
        <dbReference type="SAM" id="MobiDB-lite"/>
    </source>
</evidence>
<dbReference type="EMBL" id="AP024238">
    <property type="protein sequence ID" value="BCO28048.1"/>
    <property type="molecule type" value="Genomic_DNA"/>
</dbReference>